<evidence type="ECO:0000313" key="1">
    <source>
        <dbReference type="EMBL" id="CAB4775186.1"/>
    </source>
</evidence>
<reference evidence="1" key="1">
    <citation type="submission" date="2020-05" db="EMBL/GenBank/DDBJ databases">
        <authorList>
            <person name="Chiriac C."/>
            <person name="Salcher M."/>
            <person name="Ghai R."/>
            <person name="Kavagutti S V."/>
        </authorList>
    </citation>
    <scope>NUCLEOTIDE SEQUENCE</scope>
</reference>
<protein>
    <submittedName>
        <fullName evidence="1">Unannotated protein</fullName>
    </submittedName>
</protein>
<gene>
    <name evidence="1" type="ORF">UFOPK2879_01243</name>
</gene>
<sequence>MIPIVLEFKSDIRATARVSSAGWFGLNATISSDPHGRSRLTARAHLPYPQVTSTGMLSANACRQAEIISSIAKL</sequence>
<proteinExistence type="predicted"/>
<organism evidence="1">
    <name type="scientific">freshwater metagenome</name>
    <dbReference type="NCBI Taxonomy" id="449393"/>
    <lineage>
        <taxon>unclassified sequences</taxon>
        <taxon>metagenomes</taxon>
        <taxon>ecological metagenomes</taxon>
    </lineage>
</organism>
<dbReference type="AlphaFoldDB" id="A0A6J6VUT0"/>
<name>A0A6J6VUT0_9ZZZZ</name>
<accession>A0A6J6VUT0</accession>
<dbReference type="EMBL" id="CAEZZN010000064">
    <property type="protein sequence ID" value="CAB4775186.1"/>
    <property type="molecule type" value="Genomic_DNA"/>
</dbReference>